<evidence type="ECO:0000256" key="1">
    <source>
        <dbReference type="SAM" id="Phobius"/>
    </source>
</evidence>
<protein>
    <submittedName>
        <fullName evidence="2">Photosynthetic complex assembly protein PuhC</fullName>
    </submittedName>
</protein>
<dbReference type="InterPro" id="IPR017495">
    <property type="entry name" value="PuhC"/>
</dbReference>
<sequence>MSDTQTHPSPRIRSSNDELVPRVLVRAVLALLLAIMSLVTISVLTDRPLESTPPQGEILTERAIFLSGDASGAALVLDANGSVLADFPADKGGFVAGIERVIARERAKSGADAAAPVLLRLRAGNRLSIYDPETNWSAELMGFGADNLRTFARLLSQP</sequence>
<dbReference type="EMBL" id="JBHDIY010000003">
    <property type="protein sequence ID" value="MFL4472207.1"/>
    <property type="molecule type" value="Genomic_DNA"/>
</dbReference>
<keyword evidence="1" id="KW-0472">Membrane</keyword>
<accession>A0ABW8UZ16</accession>
<feature type="transmembrane region" description="Helical" evidence="1">
    <location>
        <begin position="23"/>
        <end position="44"/>
    </location>
</feature>
<gene>
    <name evidence="2" type="primary">puhC</name>
    <name evidence="2" type="ORF">ACERZ8_20830</name>
</gene>
<evidence type="ECO:0000313" key="2">
    <source>
        <dbReference type="EMBL" id="MFL4472207.1"/>
    </source>
</evidence>
<proteinExistence type="predicted"/>
<keyword evidence="3" id="KW-1185">Reference proteome</keyword>
<reference evidence="2 3" key="1">
    <citation type="submission" date="2024-08" db="EMBL/GenBank/DDBJ databases">
        <title>Tateyamaria sp. nov., isolated from marine algae.</title>
        <authorList>
            <person name="Choi B.J."/>
            <person name="Kim J.M."/>
            <person name="Lee J.K."/>
            <person name="Choi D.G."/>
            <person name="Bayburt H."/>
            <person name="Baek J.H."/>
            <person name="Han D.M."/>
            <person name="Jeon C.O."/>
        </authorList>
    </citation>
    <scope>NUCLEOTIDE SEQUENCE [LARGE SCALE GENOMIC DNA]</scope>
    <source>
        <strain evidence="2 3">KMU-156</strain>
    </source>
</reference>
<evidence type="ECO:0000313" key="3">
    <source>
        <dbReference type="Proteomes" id="UP001627408"/>
    </source>
</evidence>
<keyword evidence="1" id="KW-1133">Transmembrane helix</keyword>
<keyword evidence="1" id="KW-0812">Transmembrane</keyword>
<dbReference type="Proteomes" id="UP001627408">
    <property type="component" value="Unassembled WGS sequence"/>
</dbReference>
<comment type="caution">
    <text evidence="2">The sequence shown here is derived from an EMBL/GenBank/DDBJ whole genome shotgun (WGS) entry which is preliminary data.</text>
</comment>
<dbReference type="RefSeq" id="WP_407594345.1">
    <property type="nucleotide sequence ID" value="NZ_JBHDIY010000003.1"/>
</dbReference>
<dbReference type="NCBIfam" id="TIGR03054">
    <property type="entry name" value="photo_alph_chp1"/>
    <property type="match status" value="1"/>
</dbReference>
<name>A0ABW8UZ16_9RHOB</name>
<organism evidence="2 3">
    <name type="scientific">Tateyamaria armeniaca</name>
    <dbReference type="NCBI Taxonomy" id="2518930"/>
    <lineage>
        <taxon>Bacteria</taxon>
        <taxon>Pseudomonadati</taxon>
        <taxon>Pseudomonadota</taxon>
        <taxon>Alphaproteobacteria</taxon>
        <taxon>Rhodobacterales</taxon>
        <taxon>Roseobacteraceae</taxon>
        <taxon>Tateyamaria</taxon>
    </lineage>
</organism>